<dbReference type="EMBL" id="JAVRFH010000040">
    <property type="protein sequence ID" value="MDT0614457.1"/>
    <property type="molecule type" value="Genomic_DNA"/>
</dbReference>
<dbReference type="Proteomes" id="UP001180724">
    <property type="component" value="Unassembled WGS sequence"/>
</dbReference>
<evidence type="ECO:0000313" key="2">
    <source>
        <dbReference type="Proteomes" id="UP001180724"/>
    </source>
</evidence>
<protein>
    <submittedName>
        <fullName evidence="1">Uncharacterized protein</fullName>
    </submittedName>
</protein>
<sequence>MPDDLYQRYLTALATYLEHRNACTDSTCTDSSRCPEGQRLFTAFTRWQDAYLERQRNTR</sequence>
<evidence type="ECO:0000313" key="1">
    <source>
        <dbReference type="EMBL" id="MDT0614457.1"/>
    </source>
</evidence>
<accession>A0ABU3AW86</accession>
<organism evidence="1 2">
    <name type="scientific">Streptomyces lancefieldiae</name>
    <dbReference type="NCBI Taxonomy" id="3075520"/>
    <lineage>
        <taxon>Bacteria</taxon>
        <taxon>Bacillati</taxon>
        <taxon>Actinomycetota</taxon>
        <taxon>Actinomycetes</taxon>
        <taxon>Kitasatosporales</taxon>
        <taxon>Streptomycetaceae</taxon>
        <taxon>Streptomyces</taxon>
    </lineage>
</organism>
<keyword evidence="2" id="KW-1185">Reference proteome</keyword>
<gene>
    <name evidence="1" type="ORF">RM812_30240</name>
</gene>
<comment type="caution">
    <text evidence="1">The sequence shown here is derived from an EMBL/GenBank/DDBJ whole genome shotgun (WGS) entry which is preliminary data.</text>
</comment>
<proteinExistence type="predicted"/>
<reference evidence="1" key="1">
    <citation type="submission" date="2024-05" db="EMBL/GenBank/DDBJ databases">
        <title>30 novel species of actinomycetes from the DSMZ collection.</title>
        <authorList>
            <person name="Nouioui I."/>
        </authorList>
    </citation>
    <scope>NUCLEOTIDE SEQUENCE</scope>
    <source>
        <strain evidence="1">DSM 40712</strain>
    </source>
</reference>
<dbReference type="RefSeq" id="WP_311579363.1">
    <property type="nucleotide sequence ID" value="NZ_JAVRFH010000040.1"/>
</dbReference>
<name>A0ABU3AW86_9ACTN</name>